<evidence type="ECO:0000313" key="8">
    <source>
        <dbReference type="Proteomes" id="UP000474104"/>
    </source>
</evidence>
<sequence>MKKYGYIRVSTKDQNPERQFIALQEYGIPKENIYLDQMSGRDFLRPQYQRLMKALRKGDLLVVKSIDRLGRNYGEILEQWRNITKETGAHIRVIDMPLLNTDSVQGDLTGVFISDLVLQILAYVAETERAFIKQRQAEGIAAAKAKGVRFGCRRMENPHNFREYFEMWEQGEISSRNAASALNMSHSTFYRRCREEMETGGGAVKGTIGL</sequence>
<dbReference type="EMBL" id="VIRB01000080">
    <property type="protein sequence ID" value="NDO69695.1"/>
    <property type="molecule type" value="Genomic_DNA"/>
</dbReference>
<dbReference type="GO" id="GO:0003677">
    <property type="term" value="F:DNA binding"/>
    <property type="evidence" value="ECO:0007669"/>
    <property type="project" value="UniProtKB-KW"/>
</dbReference>
<feature type="active site" description="O-(5'-phospho-DNA)-serine intermediate" evidence="4 5">
    <location>
        <position position="10"/>
    </location>
</feature>
<dbReference type="PANTHER" id="PTHR30461">
    <property type="entry name" value="DNA-INVERTASE FROM LAMBDOID PROPHAGE"/>
    <property type="match status" value="1"/>
</dbReference>
<evidence type="ECO:0000256" key="4">
    <source>
        <dbReference type="PIRSR" id="PIRSR606118-50"/>
    </source>
</evidence>
<reference evidence="7 8" key="1">
    <citation type="submission" date="2019-07" db="EMBL/GenBank/DDBJ databases">
        <title>Draft genome sequences of 15 bacterial species constituting the stable defined intestinal microbiota of the GM15 gnotobiotic mouse model.</title>
        <authorList>
            <person name="Elie C."/>
            <person name="Mathieu A."/>
            <person name="Saliou A."/>
            <person name="Darnaud M."/>
            <person name="Leulier F."/>
            <person name="Tamellini A."/>
        </authorList>
    </citation>
    <scope>NUCLEOTIDE SEQUENCE [LARGE SCALE GENOMIC DNA]</scope>
    <source>
        <strain evidence="8">ASF 502</strain>
    </source>
</reference>
<protein>
    <submittedName>
        <fullName evidence="7">Recombinase family protein</fullName>
    </submittedName>
</protein>
<feature type="domain" description="Resolvase/invertase-type recombinase catalytic" evidence="6">
    <location>
        <begin position="2"/>
        <end position="147"/>
    </location>
</feature>
<name>A0A9X5C8J8_9FIRM</name>
<dbReference type="PANTHER" id="PTHR30461:SF19">
    <property type="entry name" value="SITE-SPECIFIC RECOMBINASE RESOLVASE FAMILY"/>
    <property type="match status" value="1"/>
</dbReference>
<gene>
    <name evidence="7" type="ORF">FMM80_13800</name>
</gene>
<dbReference type="OrthoDB" id="9797501at2"/>
<dbReference type="GO" id="GO:0015074">
    <property type="term" value="P:DNA integration"/>
    <property type="evidence" value="ECO:0007669"/>
    <property type="project" value="UniProtKB-KW"/>
</dbReference>
<dbReference type="InterPro" id="IPR050639">
    <property type="entry name" value="SSR_resolvase"/>
</dbReference>
<dbReference type="CDD" id="cd03768">
    <property type="entry name" value="SR_ResInv"/>
    <property type="match status" value="1"/>
</dbReference>
<dbReference type="AlphaFoldDB" id="A0A9X5C8J8"/>
<dbReference type="PROSITE" id="PS00397">
    <property type="entry name" value="RECOMBINASES_1"/>
    <property type="match status" value="1"/>
</dbReference>
<dbReference type="GO" id="GO:0000150">
    <property type="term" value="F:DNA strand exchange activity"/>
    <property type="evidence" value="ECO:0007669"/>
    <property type="project" value="InterPro"/>
</dbReference>
<dbReference type="Proteomes" id="UP000474104">
    <property type="component" value="Unassembled WGS sequence"/>
</dbReference>
<keyword evidence="1" id="KW-0229">DNA integration</keyword>
<keyword evidence="3" id="KW-0233">DNA recombination</keyword>
<proteinExistence type="predicted"/>
<dbReference type="Gene3D" id="3.40.50.1390">
    <property type="entry name" value="Resolvase, N-terminal catalytic domain"/>
    <property type="match status" value="1"/>
</dbReference>
<dbReference type="InterPro" id="IPR006119">
    <property type="entry name" value="Resolv_N"/>
</dbReference>
<dbReference type="RefSeq" id="WP_004075426.1">
    <property type="nucleotide sequence ID" value="NZ_VIRB01000080.1"/>
</dbReference>
<dbReference type="Pfam" id="PF00239">
    <property type="entry name" value="Resolvase"/>
    <property type="match status" value="1"/>
</dbReference>
<dbReference type="PROSITE" id="PS00398">
    <property type="entry name" value="RECOMBINASES_2"/>
    <property type="match status" value="1"/>
</dbReference>
<evidence type="ECO:0000256" key="1">
    <source>
        <dbReference type="ARBA" id="ARBA00022908"/>
    </source>
</evidence>
<comment type="caution">
    <text evidence="7">The sequence shown here is derived from an EMBL/GenBank/DDBJ whole genome shotgun (WGS) entry which is preliminary data.</text>
</comment>
<dbReference type="InterPro" id="IPR036162">
    <property type="entry name" value="Resolvase-like_N_sf"/>
</dbReference>
<accession>A0A9X5C8J8</accession>
<keyword evidence="2" id="KW-0238">DNA-binding</keyword>
<evidence type="ECO:0000256" key="5">
    <source>
        <dbReference type="PROSITE-ProRule" id="PRU10137"/>
    </source>
</evidence>
<evidence type="ECO:0000313" key="7">
    <source>
        <dbReference type="EMBL" id="NDO69695.1"/>
    </source>
</evidence>
<dbReference type="InterPro" id="IPR006118">
    <property type="entry name" value="Recombinase_CS"/>
</dbReference>
<evidence type="ECO:0000259" key="6">
    <source>
        <dbReference type="PROSITE" id="PS51736"/>
    </source>
</evidence>
<dbReference type="SUPFAM" id="SSF53041">
    <property type="entry name" value="Resolvase-like"/>
    <property type="match status" value="1"/>
</dbReference>
<organism evidence="7 8">
    <name type="scientific">Schaedlerella arabinosiphila</name>
    <dbReference type="NCBI Taxonomy" id="2044587"/>
    <lineage>
        <taxon>Bacteria</taxon>
        <taxon>Bacillati</taxon>
        <taxon>Bacillota</taxon>
        <taxon>Clostridia</taxon>
        <taxon>Lachnospirales</taxon>
        <taxon>Lachnospiraceae</taxon>
        <taxon>Schaedlerella</taxon>
    </lineage>
</organism>
<evidence type="ECO:0000256" key="2">
    <source>
        <dbReference type="ARBA" id="ARBA00023125"/>
    </source>
</evidence>
<dbReference type="SMART" id="SM00857">
    <property type="entry name" value="Resolvase"/>
    <property type="match status" value="1"/>
</dbReference>
<evidence type="ECO:0000256" key="3">
    <source>
        <dbReference type="ARBA" id="ARBA00023172"/>
    </source>
</evidence>
<dbReference type="PROSITE" id="PS51736">
    <property type="entry name" value="RECOMBINASES_3"/>
    <property type="match status" value="1"/>
</dbReference>